<dbReference type="GO" id="GO:0016887">
    <property type="term" value="F:ATP hydrolysis activity"/>
    <property type="evidence" value="ECO:0007669"/>
    <property type="project" value="InterPro"/>
</dbReference>
<dbReference type="Proteomes" id="UP000823914">
    <property type="component" value="Unassembled WGS sequence"/>
</dbReference>
<dbReference type="GO" id="GO:0005524">
    <property type="term" value="F:ATP binding"/>
    <property type="evidence" value="ECO:0007669"/>
    <property type="project" value="UniProtKB-KW"/>
</dbReference>
<accession>A0A9E2NYN0</accession>
<dbReference type="InterPro" id="IPR027417">
    <property type="entry name" value="P-loop_NTPase"/>
</dbReference>
<dbReference type="Pfam" id="PF00005">
    <property type="entry name" value="ABC_tran"/>
    <property type="match status" value="1"/>
</dbReference>
<dbReference type="Gene3D" id="3.40.50.300">
    <property type="entry name" value="P-loop containing nucleotide triphosphate hydrolases"/>
    <property type="match status" value="1"/>
</dbReference>
<comment type="caution">
    <text evidence="5">The sequence shown here is derived from an EMBL/GenBank/DDBJ whole genome shotgun (WGS) entry which is preliminary data.</text>
</comment>
<dbReference type="SMART" id="SM00382">
    <property type="entry name" value="AAA"/>
    <property type="match status" value="1"/>
</dbReference>
<dbReference type="EMBL" id="JAHLFV010000115">
    <property type="protein sequence ID" value="MBU3849886.1"/>
    <property type="molecule type" value="Genomic_DNA"/>
</dbReference>
<evidence type="ECO:0000313" key="5">
    <source>
        <dbReference type="EMBL" id="MBU3849886.1"/>
    </source>
</evidence>
<dbReference type="AlphaFoldDB" id="A0A9E2NYN0"/>
<dbReference type="CDD" id="cd03230">
    <property type="entry name" value="ABC_DR_subfamily_A"/>
    <property type="match status" value="1"/>
</dbReference>
<dbReference type="PROSITE" id="PS50893">
    <property type="entry name" value="ABC_TRANSPORTER_2"/>
    <property type="match status" value="1"/>
</dbReference>
<proteinExistence type="predicted"/>
<feature type="domain" description="ABC transporter" evidence="4">
    <location>
        <begin position="5"/>
        <end position="227"/>
    </location>
</feature>
<keyword evidence="3 5" id="KW-0067">ATP-binding</keyword>
<evidence type="ECO:0000256" key="2">
    <source>
        <dbReference type="ARBA" id="ARBA00022741"/>
    </source>
</evidence>
<dbReference type="PANTHER" id="PTHR42939:SF1">
    <property type="entry name" value="ABC TRANSPORTER ATP-BINDING PROTEIN ALBC-RELATED"/>
    <property type="match status" value="1"/>
</dbReference>
<reference evidence="5" key="2">
    <citation type="submission" date="2021-04" db="EMBL/GenBank/DDBJ databases">
        <authorList>
            <person name="Gilroy R."/>
        </authorList>
    </citation>
    <scope>NUCLEOTIDE SEQUENCE</scope>
    <source>
        <strain evidence="5">Gambia15-2214</strain>
    </source>
</reference>
<evidence type="ECO:0000256" key="3">
    <source>
        <dbReference type="ARBA" id="ARBA00022840"/>
    </source>
</evidence>
<dbReference type="InterPro" id="IPR003593">
    <property type="entry name" value="AAA+_ATPase"/>
</dbReference>
<evidence type="ECO:0000259" key="4">
    <source>
        <dbReference type="PROSITE" id="PS50893"/>
    </source>
</evidence>
<name>A0A9E2NYN0_9SPIR</name>
<keyword evidence="2" id="KW-0547">Nucleotide-binding</keyword>
<reference evidence="5" key="1">
    <citation type="journal article" date="2021" name="PeerJ">
        <title>Extensive microbial diversity within the chicken gut microbiome revealed by metagenomics and culture.</title>
        <authorList>
            <person name="Gilroy R."/>
            <person name="Ravi A."/>
            <person name="Getino M."/>
            <person name="Pursley I."/>
            <person name="Horton D.L."/>
            <person name="Alikhan N.F."/>
            <person name="Baker D."/>
            <person name="Gharbi K."/>
            <person name="Hall N."/>
            <person name="Watson M."/>
            <person name="Adriaenssens E.M."/>
            <person name="Foster-Nyarko E."/>
            <person name="Jarju S."/>
            <person name="Secka A."/>
            <person name="Antonio M."/>
            <person name="Oren A."/>
            <person name="Chaudhuri R.R."/>
            <person name="La Ragione R."/>
            <person name="Hildebrand F."/>
            <person name="Pallen M.J."/>
        </authorList>
    </citation>
    <scope>NUCLEOTIDE SEQUENCE</scope>
    <source>
        <strain evidence="5">Gambia15-2214</strain>
    </source>
</reference>
<sequence>MDTILNIEHLNKKYFNKVALEDINLSLSKGRILGLMGPNGSGKSTLLKIIAGLQQKNSGTVLIQGQPVGLETKKLVSFLPDRNVLFPGMTVEDALMFYRNYFEDFDYNKAMNMMSFMRLEVKQKVQTMSKGMVEKLNLLLAFSRRASLYILDEPLGGVDPVAREQIISTILSTYSVNSSMIISTHLVNDVESVFDDVCFIGEGKIILQGSAEELRNSTGKSIDQLYIQTFKDF</sequence>
<evidence type="ECO:0000313" key="6">
    <source>
        <dbReference type="Proteomes" id="UP000823914"/>
    </source>
</evidence>
<organism evidence="5 6">
    <name type="scientific">Candidatus Treponema excrementipullorum</name>
    <dbReference type="NCBI Taxonomy" id="2838768"/>
    <lineage>
        <taxon>Bacteria</taxon>
        <taxon>Pseudomonadati</taxon>
        <taxon>Spirochaetota</taxon>
        <taxon>Spirochaetia</taxon>
        <taxon>Spirochaetales</taxon>
        <taxon>Treponemataceae</taxon>
        <taxon>Treponema</taxon>
    </lineage>
</organism>
<dbReference type="SUPFAM" id="SSF52540">
    <property type="entry name" value="P-loop containing nucleoside triphosphate hydrolases"/>
    <property type="match status" value="1"/>
</dbReference>
<protein>
    <submittedName>
        <fullName evidence="5">ABC transporter ATP-binding protein</fullName>
    </submittedName>
</protein>
<evidence type="ECO:0000256" key="1">
    <source>
        <dbReference type="ARBA" id="ARBA00022448"/>
    </source>
</evidence>
<dbReference type="PANTHER" id="PTHR42939">
    <property type="entry name" value="ABC TRANSPORTER ATP-BINDING PROTEIN ALBC-RELATED"/>
    <property type="match status" value="1"/>
</dbReference>
<gene>
    <name evidence="5" type="ORF">IAA16_04905</name>
</gene>
<keyword evidence="1" id="KW-0813">Transport</keyword>
<dbReference type="InterPro" id="IPR003439">
    <property type="entry name" value="ABC_transporter-like_ATP-bd"/>
</dbReference>
<dbReference type="InterPro" id="IPR051782">
    <property type="entry name" value="ABC_Transporter_VariousFunc"/>
</dbReference>